<dbReference type="InterPro" id="IPR052159">
    <property type="entry name" value="Competence_DNA_uptake"/>
</dbReference>
<dbReference type="RefSeq" id="WP_088485065.1">
    <property type="nucleotide sequence ID" value="NZ_NISI01000010.1"/>
</dbReference>
<dbReference type="OrthoDB" id="418728at2"/>
<gene>
    <name evidence="2" type="ORF">CDO81_20315</name>
</gene>
<dbReference type="EMBL" id="NISI01000010">
    <property type="protein sequence ID" value="OWR02090.1"/>
    <property type="molecule type" value="Genomic_DNA"/>
</dbReference>
<dbReference type="PANTHER" id="PTHR30619:SF1">
    <property type="entry name" value="RECOMBINATION PROTEIN 2"/>
    <property type="match status" value="1"/>
</dbReference>
<name>A0A254N2L7_9BURK</name>
<dbReference type="InterPro" id="IPR001279">
    <property type="entry name" value="Metallo-B-lactamas"/>
</dbReference>
<feature type="domain" description="Metallo-beta-lactamase" evidence="1">
    <location>
        <begin position="27"/>
        <end position="88"/>
    </location>
</feature>
<comment type="caution">
    <text evidence="2">The sequence shown here is derived from an EMBL/GenBank/DDBJ whole genome shotgun (WGS) entry which is preliminary data.</text>
</comment>
<dbReference type="AlphaFoldDB" id="A0A254N2L7"/>
<dbReference type="SUPFAM" id="SSF56281">
    <property type="entry name" value="Metallo-hydrolase/oxidoreductase"/>
    <property type="match status" value="1"/>
</dbReference>
<evidence type="ECO:0000313" key="3">
    <source>
        <dbReference type="Proteomes" id="UP000197446"/>
    </source>
</evidence>
<dbReference type="Gene3D" id="3.60.15.10">
    <property type="entry name" value="Ribonuclease Z/Hydroxyacylglutathione hydrolase-like"/>
    <property type="match status" value="1"/>
</dbReference>
<dbReference type="PANTHER" id="PTHR30619">
    <property type="entry name" value="DNA INTERNALIZATION/COMPETENCE PROTEIN COMEC/REC2"/>
    <property type="match status" value="1"/>
</dbReference>
<protein>
    <recommendedName>
        <fullName evidence="1">Metallo-beta-lactamase domain-containing protein</fullName>
    </recommendedName>
</protein>
<evidence type="ECO:0000313" key="2">
    <source>
        <dbReference type="EMBL" id="OWR02090.1"/>
    </source>
</evidence>
<keyword evidence="3" id="KW-1185">Reference proteome</keyword>
<organism evidence="2 3">
    <name type="scientific">Roseateles puraquae</name>
    <dbReference type="NCBI Taxonomy" id="431059"/>
    <lineage>
        <taxon>Bacteria</taxon>
        <taxon>Pseudomonadati</taxon>
        <taxon>Pseudomonadota</taxon>
        <taxon>Betaproteobacteria</taxon>
        <taxon>Burkholderiales</taxon>
        <taxon>Sphaerotilaceae</taxon>
        <taxon>Roseateles</taxon>
    </lineage>
</organism>
<reference evidence="2 3" key="1">
    <citation type="journal article" date="2007" name="Int. J. Syst. Evol. Microbiol.">
        <title>Description of Pelomonas aquatica sp. nov. and Pelomonas puraquae sp. nov., isolated from industrial and haemodialysis water.</title>
        <authorList>
            <person name="Gomila M."/>
            <person name="Bowien B."/>
            <person name="Falsen E."/>
            <person name="Moore E.R."/>
            <person name="Lalucat J."/>
        </authorList>
    </citation>
    <scope>NUCLEOTIDE SEQUENCE [LARGE SCALE GENOMIC DNA]</scope>
    <source>
        <strain evidence="2 3">CCUG 52769</strain>
    </source>
</reference>
<dbReference type="Pfam" id="PF00753">
    <property type="entry name" value="Lactamase_B"/>
    <property type="match status" value="1"/>
</dbReference>
<sequence length="346" mass="38241">MILVTALPANYGDCLWIEYGDAYAPLVILIDGGLSVSEVLKNKLEELAARGGELELVVVTHIDADHIAGMIGLLEKDFFGVPVRDLWFNGLRHLPGEAFSEKQGEKLTALILEKGLPWNDAFAGSRISVDSIKDDVKMPGGALIRLLSPDDALLKRLRKKWIDVCEAAGLYADPLAEHIVESERERFGGTGMMDVDALADDPFIEDVAEANGSSIAFVFKFGKHRILFGADAYPSRVLDSLRHFEGEAPYKFDLVKLPHHGSKANVSIPLIDALRSQRYLFSSNGKIYGHPSPEAVARTVRHGRSPELVFNYETDLTTRWNDRLLAAQYHYTTVYGTDGCVTVPFP</sequence>
<evidence type="ECO:0000259" key="1">
    <source>
        <dbReference type="Pfam" id="PF00753"/>
    </source>
</evidence>
<accession>A0A254N2L7</accession>
<proteinExistence type="predicted"/>
<dbReference type="Proteomes" id="UP000197446">
    <property type="component" value="Unassembled WGS sequence"/>
</dbReference>
<dbReference type="InterPro" id="IPR036866">
    <property type="entry name" value="RibonucZ/Hydroxyglut_hydro"/>
</dbReference>